<dbReference type="Pfam" id="PF02635">
    <property type="entry name" value="DsrE"/>
    <property type="match status" value="1"/>
</dbReference>
<reference evidence="2 3" key="1">
    <citation type="submission" date="2020-09" db="EMBL/GenBank/DDBJ databases">
        <title>Methylomonas albis sp. nov. and Methylomonas fluvii sp. nov.: Two cold-adapted methanotrophs from the River Elbe and an amended description of Methylovulum psychrotolerans strain Eb1.</title>
        <authorList>
            <person name="Bussmann I.K."/>
            <person name="Klings K.-W."/>
            <person name="Warnstedt J."/>
            <person name="Hoppert M."/>
            <person name="Saborowski A."/>
            <person name="Horn F."/>
            <person name="Liebner S."/>
        </authorList>
    </citation>
    <scope>NUCLEOTIDE SEQUENCE [LARGE SCALE GENOMIC DNA]</scope>
    <source>
        <strain evidence="2 3">EbA</strain>
    </source>
</reference>
<dbReference type="EMBL" id="JACXSS010000001">
    <property type="protein sequence ID" value="MBD9356889.1"/>
    <property type="molecule type" value="Genomic_DNA"/>
</dbReference>
<proteinExistence type="inferred from homology"/>
<comment type="caution">
    <text evidence="2">The sequence shown here is derived from an EMBL/GenBank/DDBJ whole genome shotgun (WGS) entry which is preliminary data.</text>
</comment>
<dbReference type="NCBIfam" id="NF001238">
    <property type="entry name" value="PRK00211.1"/>
    <property type="match status" value="1"/>
</dbReference>
<dbReference type="InterPro" id="IPR027396">
    <property type="entry name" value="DsrEFH-like"/>
</dbReference>
<gene>
    <name evidence="2" type="primary">tusC</name>
    <name evidence="2" type="ORF">IE877_13555</name>
</gene>
<dbReference type="InterPro" id="IPR017462">
    <property type="entry name" value="Sulphur_relay_TusC/DsrF"/>
</dbReference>
<dbReference type="RefSeq" id="WP_192375205.1">
    <property type="nucleotide sequence ID" value="NZ_CAJHIV010000001.1"/>
</dbReference>
<dbReference type="NCBIfam" id="TIGR03010">
    <property type="entry name" value="sulf_tusC_dsrF"/>
    <property type="match status" value="1"/>
</dbReference>
<dbReference type="Gene3D" id="3.40.1260.10">
    <property type="entry name" value="DsrEFH-like"/>
    <property type="match status" value="1"/>
</dbReference>
<dbReference type="PANTHER" id="PTHR38780:SF1">
    <property type="entry name" value="PROTEIN TUSC"/>
    <property type="match status" value="1"/>
</dbReference>
<dbReference type="Proteomes" id="UP000652176">
    <property type="component" value="Unassembled WGS sequence"/>
</dbReference>
<dbReference type="InterPro" id="IPR003787">
    <property type="entry name" value="Sulphur_relay_DsrE/F-like"/>
</dbReference>
<organism evidence="2 3">
    <name type="scientific">Methylomonas albis</name>
    <dbReference type="NCBI Taxonomy" id="1854563"/>
    <lineage>
        <taxon>Bacteria</taxon>
        <taxon>Pseudomonadati</taxon>
        <taxon>Pseudomonadota</taxon>
        <taxon>Gammaproteobacteria</taxon>
        <taxon>Methylococcales</taxon>
        <taxon>Methylococcaceae</taxon>
        <taxon>Methylomonas</taxon>
    </lineage>
</organism>
<name>A0ABR9D3U0_9GAMM</name>
<dbReference type="SUPFAM" id="SSF75169">
    <property type="entry name" value="DsrEFH-like"/>
    <property type="match status" value="1"/>
</dbReference>
<evidence type="ECO:0000313" key="2">
    <source>
        <dbReference type="EMBL" id="MBD9356889.1"/>
    </source>
</evidence>
<dbReference type="PANTHER" id="PTHR38780">
    <property type="entry name" value="PROTEIN TUSC"/>
    <property type="match status" value="1"/>
</dbReference>
<evidence type="ECO:0000256" key="1">
    <source>
        <dbReference type="ARBA" id="ARBA00005996"/>
    </source>
</evidence>
<sequence>MKRYLFIMRRLPYSGTHLQETLDAILTAAAFDQHVALLFVDDAVWQLKSQQQPVGLALKDTSAIFKALQIYDVNELYVEQESLHAAGLTDVDLILPVVSLARVEISSLMRTYDVIVPD</sequence>
<accession>A0ABR9D3U0</accession>
<protein>
    <submittedName>
        <fullName evidence="2">Sulfurtransferase complex subunit TusC</fullName>
    </submittedName>
</protein>
<comment type="similarity">
    <text evidence="1">Belongs to the DsrF/TusC family.</text>
</comment>
<evidence type="ECO:0000313" key="3">
    <source>
        <dbReference type="Proteomes" id="UP000652176"/>
    </source>
</evidence>
<keyword evidence="3" id="KW-1185">Reference proteome</keyword>